<keyword evidence="18" id="KW-1185">Reference proteome</keyword>
<evidence type="ECO:0000256" key="6">
    <source>
        <dbReference type="ARBA" id="ARBA00022679"/>
    </source>
</evidence>
<keyword evidence="7 14" id="KW-0812">Transmembrane</keyword>
<feature type="transmembrane region" description="Helical" evidence="14">
    <location>
        <begin position="81"/>
        <end position="101"/>
    </location>
</feature>
<feature type="transmembrane region" description="Helical" evidence="14">
    <location>
        <begin position="31"/>
        <end position="53"/>
    </location>
</feature>
<dbReference type="GO" id="GO:0005886">
    <property type="term" value="C:plasma membrane"/>
    <property type="evidence" value="ECO:0007669"/>
    <property type="project" value="UniProtKB-SubCell"/>
</dbReference>
<dbReference type="Gene3D" id="3.30.565.10">
    <property type="entry name" value="Histidine kinase-like ATPase, C-terminal domain"/>
    <property type="match status" value="1"/>
</dbReference>
<evidence type="ECO:0000256" key="2">
    <source>
        <dbReference type="ARBA" id="ARBA00004651"/>
    </source>
</evidence>
<dbReference type="RefSeq" id="WP_005608026.1">
    <property type="nucleotide sequence ID" value="NZ_CP102283.1"/>
</dbReference>
<organism evidence="17 18">
    <name type="scientific">Granulicatella adiacens ATCC 49175</name>
    <dbReference type="NCBI Taxonomy" id="638301"/>
    <lineage>
        <taxon>Bacteria</taxon>
        <taxon>Bacillati</taxon>
        <taxon>Bacillota</taxon>
        <taxon>Bacilli</taxon>
        <taxon>Lactobacillales</taxon>
        <taxon>Carnobacteriaceae</taxon>
        <taxon>Granulicatella</taxon>
    </lineage>
</organism>
<dbReference type="EMBL" id="ACKZ01000021">
    <property type="protein sequence ID" value="EEW36737.1"/>
    <property type="molecule type" value="Genomic_DNA"/>
</dbReference>
<dbReference type="PROSITE" id="PS50109">
    <property type="entry name" value="HIS_KIN"/>
    <property type="match status" value="1"/>
</dbReference>
<evidence type="ECO:0000313" key="17">
    <source>
        <dbReference type="EMBL" id="EEW36737.1"/>
    </source>
</evidence>
<evidence type="ECO:0000256" key="13">
    <source>
        <dbReference type="ARBA" id="ARBA00023136"/>
    </source>
</evidence>
<evidence type="ECO:0000313" key="18">
    <source>
        <dbReference type="Proteomes" id="UP000005926"/>
    </source>
</evidence>
<evidence type="ECO:0000256" key="14">
    <source>
        <dbReference type="SAM" id="Phobius"/>
    </source>
</evidence>
<sequence length="401" mass="45318">MKTNKQKILQIGKAKNEPTILTLTRKEISELVLEGIVTLCVVFLLYLGILVMISQLVNEPGIISIQFSARDVLQIGTDQMLLYKNIFTITSIIFAIAFTYWRLMRRYQQMQLNHILDELHLIAEGRYDRRIPFQLSGDMGQVVNSINRLVDSTVNALEEERAIEKSKDELITNVSHDIRTPLTSILGYLGLIVNQPKIDTEDAKRYAEIAYSKAEQMKLLVDDLFEYTTSRPNGAPLRLNDIPIVNFLEQIAADFELEAQKRHMAIEVSSENRDVVLELDAEKMVRVINNLLSNAIKYGHENSTILMEVLKKEGVITIAVRNEGDPISKEVLDQLFTRFYRAEGSRSKETGGTGLGLAIAENIVHSHGGIMFAESENGQTSFYVCLPTENQGSLKEMTNHK</sequence>
<evidence type="ECO:0000256" key="12">
    <source>
        <dbReference type="ARBA" id="ARBA00023012"/>
    </source>
</evidence>
<dbReference type="eggNOG" id="COG5002">
    <property type="taxonomic scope" value="Bacteria"/>
</dbReference>
<evidence type="ECO:0000259" key="16">
    <source>
        <dbReference type="PROSITE" id="PS50885"/>
    </source>
</evidence>
<evidence type="ECO:0000256" key="9">
    <source>
        <dbReference type="ARBA" id="ARBA00022777"/>
    </source>
</evidence>
<dbReference type="InterPro" id="IPR003661">
    <property type="entry name" value="HisK_dim/P_dom"/>
</dbReference>
<dbReference type="SMART" id="SM00388">
    <property type="entry name" value="HisKA"/>
    <property type="match status" value="1"/>
</dbReference>
<keyword evidence="4" id="KW-1003">Cell membrane</keyword>
<evidence type="ECO:0000256" key="11">
    <source>
        <dbReference type="ARBA" id="ARBA00022989"/>
    </source>
</evidence>
<dbReference type="PROSITE" id="PS50885">
    <property type="entry name" value="HAMP"/>
    <property type="match status" value="1"/>
</dbReference>
<evidence type="ECO:0000259" key="15">
    <source>
        <dbReference type="PROSITE" id="PS50109"/>
    </source>
</evidence>
<dbReference type="SUPFAM" id="SSF55874">
    <property type="entry name" value="ATPase domain of HSP90 chaperone/DNA topoisomerase II/histidine kinase"/>
    <property type="match status" value="1"/>
</dbReference>
<evidence type="ECO:0000256" key="4">
    <source>
        <dbReference type="ARBA" id="ARBA00022475"/>
    </source>
</evidence>
<dbReference type="InterPro" id="IPR005467">
    <property type="entry name" value="His_kinase_dom"/>
</dbReference>
<evidence type="ECO:0000256" key="8">
    <source>
        <dbReference type="ARBA" id="ARBA00022741"/>
    </source>
</evidence>
<evidence type="ECO:0000256" key="3">
    <source>
        <dbReference type="ARBA" id="ARBA00012438"/>
    </source>
</evidence>
<dbReference type="InterPro" id="IPR003660">
    <property type="entry name" value="HAMP_dom"/>
</dbReference>
<accession>C8NHS4</accession>
<evidence type="ECO:0000256" key="7">
    <source>
        <dbReference type="ARBA" id="ARBA00022692"/>
    </source>
</evidence>
<dbReference type="GO" id="GO:0000155">
    <property type="term" value="F:phosphorelay sensor kinase activity"/>
    <property type="evidence" value="ECO:0007669"/>
    <property type="project" value="InterPro"/>
</dbReference>
<comment type="catalytic activity">
    <reaction evidence="1">
        <text>ATP + protein L-histidine = ADP + protein N-phospho-L-histidine.</text>
        <dbReference type="EC" id="2.7.13.3"/>
    </reaction>
</comment>
<comment type="caution">
    <text evidence="17">The sequence shown here is derived from an EMBL/GenBank/DDBJ whole genome shotgun (WGS) entry which is preliminary data.</text>
</comment>
<dbReference type="PANTHER" id="PTHR45528">
    <property type="entry name" value="SENSOR HISTIDINE KINASE CPXA"/>
    <property type="match status" value="1"/>
</dbReference>
<comment type="subcellular location">
    <subcellularLocation>
        <location evidence="2">Cell membrane</location>
        <topology evidence="2">Multi-pass membrane protein</topology>
    </subcellularLocation>
</comment>
<dbReference type="Pfam" id="PF00512">
    <property type="entry name" value="HisKA"/>
    <property type="match status" value="1"/>
</dbReference>
<dbReference type="AlphaFoldDB" id="C8NHS4"/>
<feature type="domain" description="HAMP" evidence="16">
    <location>
        <begin position="106"/>
        <end position="158"/>
    </location>
</feature>
<dbReference type="InterPro" id="IPR036890">
    <property type="entry name" value="HATPase_C_sf"/>
</dbReference>
<keyword evidence="10" id="KW-0067">ATP-binding</keyword>
<dbReference type="GeneID" id="78412208"/>
<evidence type="ECO:0000256" key="1">
    <source>
        <dbReference type="ARBA" id="ARBA00000085"/>
    </source>
</evidence>
<dbReference type="FunFam" id="3.30.565.10:FF:000013">
    <property type="entry name" value="Two-component sensor histidine kinase"/>
    <property type="match status" value="1"/>
</dbReference>
<keyword evidence="6 17" id="KW-0808">Transferase</keyword>
<keyword evidence="5" id="KW-0597">Phosphoprotein</keyword>
<dbReference type="Proteomes" id="UP000005926">
    <property type="component" value="Unassembled WGS sequence"/>
</dbReference>
<reference evidence="17 18" key="1">
    <citation type="submission" date="2009-08" db="EMBL/GenBank/DDBJ databases">
        <authorList>
            <person name="Muzny D."/>
            <person name="Qin X."/>
            <person name="Deng J."/>
            <person name="Jiang H."/>
            <person name="Liu Y."/>
            <person name="Qu J."/>
            <person name="Song X.-Z."/>
            <person name="Zhang L."/>
            <person name="Thornton R."/>
            <person name="Coyle M."/>
            <person name="Francisco L."/>
            <person name="Jackson L."/>
            <person name="Javaid M."/>
            <person name="Korchina V."/>
            <person name="Kovar C."/>
            <person name="Mata R."/>
            <person name="Mathew T."/>
            <person name="Ngo R."/>
            <person name="Nguyen L."/>
            <person name="Nguyen N."/>
            <person name="Okwuonu G."/>
            <person name="Ongeri F."/>
            <person name="Pham C."/>
            <person name="Simmons D."/>
            <person name="Wilczek-Boney K."/>
            <person name="Hale W."/>
            <person name="Jakkamsetti A."/>
            <person name="Pham P."/>
            <person name="Ruth R."/>
            <person name="San Lucas F."/>
            <person name="Warren J."/>
            <person name="Zhang J."/>
            <person name="Zhao Z."/>
            <person name="Zhou C."/>
            <person name="Zhu D."/>
            <person name="Lee S."/>
            <person name="Bess C."/>
            <person name="Blankenburg K."/>
            <person name="Forbes L."/>
            <person name="Fu Q."/>
            <person name="Gubbala S."/>
            <person name="Hirani K."/>
            <person name="Jayaseelan J.C."/>
            <person name="Lara F."/>
            <person name="Munidasa M."/>
            <person name="Palculict T."/>
            <person name="Patil S."/>
            <person name="Pu L.-L."/>
            <person name="Saada N."/>
            <person name="Tang L."/>
            <person name="Weissenberger G."/>
            <person name="Zhu Y."/>
            <person name="Hemphill L."/>
            <person name="Shang Y."/>
            <person name="Youmans B."/>
            <person name="Ayvaz T."/>
            <person name="Ross M."/>
            <person name="Santibanez J."/>
            <person name="Aqrawi P."/>
            <person name="Gross S."/>
            <person name="Joshi V."/>
            <person name="Fowler G."/>
            <person name="Nazareth L."/>
            <person name="Reid J."/>
            <person name="Worley K."/>
            <person name="Petrosino J."/>
            <person name="Highlander S."/>
            <person name="Gibbs R."/>
        </authorList>
    </citation>
    <scope>NUCLEOTIDE SEQUENCE [LARGE SCALE GENOMIC DNA]</scope>
    <source>
        <strain evidence="17 18">ATCC 49175</strain>
    </source>
</reference>
<protein>
    <recommendedName>
        <fullName evidence="3">histidine kinase</fullName>
        <ecNumber evidence="3">2.7.13.3</ecNumber>
    </recommendedName>
</protein>
<dbReference type="InterPro" id="IPR036097">
    <property type="entry name" value="HisK_dim/P_sf"/>
</dbReference>
<dbReference type="Gene3D" id="1.10.287.130">
    <property type="match status" value="1"/>
</dbReference>
<name>C8NHS4_9LACT</name>
<dbReference type="PANTHER" id="PTHR45528:SF1">
    <property type="entry name" value="SENSOR HISTIDINE KINASE CPXA"/>
    <property type="match status" value="1"/>
</dbReference>
<dbReference type="PRINTS" id="PR00344">
    <property type="entry name" value="BCTRLSENSOR"/>
</dbReference>
<dbReference type="SMART" id="SM00387">
    <property type="entry name" value="HATPase_c"/>
    <property type="match status" value="1"/>
</dbReference>
<dbReference type="STRING" id="638301.HMPREF0444_1469"/>
<evidence type="ECO:0000256" key="5">
    <source>
        <dbReference type="ARBA" id="ARBA00022553"/>
    </source>
</evidence>
<dbReference type="EC" id="2.7.13.3" evidence="3"/>
<dbReference type="HOGENOM" id="CLU_000445_89_3_9"/>
<feature type="domain" description="Histidine kinase" evidence="15">
    <location>
        <begin position="173"/>
        <end position="390"/>
    </location>
</feature>
<gene>
    <name evidence="17" type="ORF">HMPREF0444_1469</name>
</gene>
<keyword evidence="13 14" id="KW-0472">Membrane</keyword>
<dbReference type="SUPFAM" id="SSF47384">
    <property type="entry name" value="Homodimeric domain of signal transducing histidine kinase"/>
    <property type="match status" value="1"/>
</dbReference>
<dbReference type="CDD" id="cd00082">
    <property type="entry name" value="HisKA"/>
    <property type="match status" value="1"/>
</dbReference>
<dbReference type="InterPro" id="IPR003594">
    <property type="entry name" value="HATPase_dom"/>
</dbReference>
<dbReference type="InterPro" id="IPR050398">
    <property type="entry name" value="HssS/ArlS-like"/>
</dbReference>
<dbReference type="Pfam" id="PF02518">
    <property type="entry name" value="HATPase_c"/>
    <property type="match status" value="1"/>
</dbReference>
<keyword evidence="8" id="KW-0547">Nucleotide-binding</keyword>
<evidence type="ECO:0000256" key="10">
    <source>
        <dbReference type="ARBA" id="ARBA00022840"/>
    </source>
</evidence>
<keyword evidence="9 17" id="KW-0418">Kinase</keyword>
<dbReference type="GO" id="GO:0005524">
    <property type="term" value="F:ATP binding"/>
    <property type="evidence" value="ECO:0007669"/>
    <property type="project" value="UniProtKB-KW"/>
</dbReference>
<dbReference type="InterPro" id="IPR004358">
    <property type="entry name" value="Sig_transdc_His_kin-like_C"/>
</dbReference>
<keyword evidence="12" id="KW-0902">Two-component regulatory system</keyword>
<proteinExistence type="predicted"/>
<keyword evidence="11 14" id="KW-1133">Transmembrane helix</keyword>